<evidence type="ECO:0000256" key="1">
    <source>
        <dbReference type="ARBA" id="ARBA00022737"/>
    </source>
</evidence>
<dbReference type="AlphaFoldDB" id="A0A8H6U8Q3"/>
<keyword evidence="1" id="KW-0677">Repeat</keyword>
<evidence type="ECO:0000256" key="3">
    <source>
        <dbReference type="PROSITE-ProRule" id="PRU00023"/>
    </source>
</evidence>
<name>A0A8H6U8Q3_9PEZI</name>
<dbReference type="Gene3D" id="1.25.40.20">
    <property type="entry name" value="Ankyrin repeat-containing domain"/>
    <property type="match status" value="1"/>
</dbReference>
<evidence type="ECO:0000313" key="4">
    <source>
        <dbReference type="EMBL" id="KAF6844095.1"/>
    </source>
</evidence>
<dbReference type="OrthoDB" id="539213at2759"/>
<feature type="repeat" description="ANK" evidence="3">
    <location>
        <begin position="26"/>
        <end position="58"/>
    </location>
</feature>
<comment type="caution">
    <text evidence="4">The sequence shown here is derived from an EMBL/GenBank/DDBJ whole genome shotgun (WGS) entry which is preliminary data.</text>
</comment>
<dbReference type="PROSITE" id="PS50297">
    <property type="entry name" value="ANK_REP_REGION"/>
    <property type="match status" value="2"/>
</dbReference>
<dbReference type="SUPFAM" id="SSF48403">
    <property type="entry name" value="Ankyrin repeat"/>
    <property type="match status" value="1"/>
</dbReference>
<reference evidence="4" key="1">
    <citation type="journal article" date="2020" name="Phytopathology">
        <title>Genome Sequence Resources of Colletotrichum truncatum, C. plurivorum, C. musicola, and C. sojae: Four Species Pathogenic to Soybean (Glycine max).</title>
        <authorList>
            <person name="Rogerio F."/>
            <person name="Boufleur T.R."/>
            <person name="Ciampi-Guillardi M."/>
            <person name="Sukno S.A."/>
            <person name="Thon M.R."/>
            <person name="Massola Junior N.S."/>
            <person name="Baroncelli R."/>
        </authorList>
    </citation>
    <scope>NUCLEOTIDE SEQUENCE</scope>
    <source>
        <strain evidence="4">LFN0074</strain>
    </source>
</reference>
<accession>A0A8H6U8Q3</accession>
<protein>
    <submittedName>
        <fullName evidence="4">Protein fem-1-like protein</fullName>
    </submittedName>
</protein>
<dbReference type="PROSITE" id="PS50088">
    <property type="entry name" value="ANK_REPEAT"/>
    <property type="match status" value="3"/>
</dbReference>
<dbReference type="InterPro" id="IPR002110">
    <property type="entry name" value="Ankyrin_rpt"/>
</dbReference>
<feature type="repeat" description="ANK" evidence="3">
    <location>
        <begin position="97"/>
        <end position="129"/>
    </location>
</feature>
<dbReference type="EMBL" id="WIGM01000024">
    <property type="protein sequence ID" value="KAF6844095.1"/>
    <property type="molecule type" value="Genomic_DNA"/>
</dbReference>
<dbReference type="Proteomes" id="UP000639643">
    <property type="component" value="Unassembled WGS sequence"/>
</dbReference>
<dbReference type="PRINTS" id="PR01415">
    <property type="entry name" value="ANKYRIN"/>
</dbReference>
<gene>
    <name evidence="4" type="ORF">CMUS01_01411</name>
</gene>
<dbReference type="InterPro" id="IPR036770">
    <property type="entry name" value="Ankyrin_rpt-contain_sf"/>
</dbReference>
<keyword evidence="2 3" id="KW-0040">ANK repeat</keyword>
<dbReference type="Pfam" id="PF12796">
    <property type="entry name" value="Ank_2"/>
    <property type="match status" value="2"/>
</dbReference>
<keyword evidence="5" id="KW-1185">Reference proteome</keyword>
<evidence type="ECO:0000313" key="5">
    <source>
        <dbReference type="Proteomes" id="UP000639643"/>
    </source>
</evidence>
<organism evidence="4 5">
    <name type="scientific">Colletotrichum musicola</name>
    <dbReference type="NCBI Taxonomy" id="2175873"/>
    <lineage>
        <taxon>Eukaryota</taxon>
        <taxon>Fungi</taxon>
        <taxon>Dikarya</taxon>
        <taxon>Ascomycota</taxon>
        <taxon>Pezizomycotina</taxon>
        <taxon>Sordariomycetes</taxon>
        <taxon>Hypocreomycetidae</taxon>
        <taxon>Glomerellales</taxon>
        <taxon>Glomerellaceae</taxon>
        <taxon>Colletotrichum</taxon>
        <taxon>Colletotrichum orchidearum species complex</taxon>
    </lineage>
</organism>
<dbReference type="SMART" id="SM00248">
    <property type="entry name" value="ANK"/>
    <property type="match status" value="4"/>
</dbReference>
<feature type="repeat" description="ANK" evidence="3">
    <location>
        <begin position="62"/>
        <end position="94"/>
    </location>
</feature>
<dbReference type="PANTHER" id="PTHR24198">
    <property type="entry name" value="ANKYRIN REPEAT AND PROTEIN KINASE DOMAIN-CONTAINING PROTEIN"/>
    <property type="match status" value="1"/>
</dbReference>
<sequence length="221" mass="24405">MASTMDDTGVLQTLLHFDRLSIDIPDIQGPLSAATACENVEAVQILLEHGEDVNEDNSEVCMGRTPLQAAVETGNLVLIDLFLKKRADINAPAVPKRGATALQLAVITGRLGIARTLVDLGADINAPGADHYGRTTLEGVAEHGRLDTVQYLLSEGASTTGRWRLQYLRAIRYAELNGFMVVANLLRSHREWTEYDVYIWADLEELGVRDCEYYEDTNSEE</sequence>
<evidence type="ECO:0000256" key="2">
    <source>
        <dbReference type="ARBA" id="ARBA00023043"/>
    </source>
</evidence>
<dbReference type="PANTHER" id="PTHR24198:SF194">
    <property type="entry name" value="INVERSIN-A"/>
    <property type="match status" value="1"/>
</dbReference>
<proteinExistence type="predicted"/>